<dbReference type="Proteomes" id="UP000297028">
    <property type="component" value="Segment"/>
</dbReference>
<dbReference type="EMBL" id="MF143631">
    <property type="protein sequence ID" value="AVA31126.1"/>
    <property type="molecule type" value="Genomic_DNA"/>
</dbReference>
<gene>
    <name evidence="1" type="ORF">Oxoc_ORF27</name>
</gene>
<reference evidence="1 2" key="1">
    <citation type="journal article" date="2018" name="PLoS ONE">
        <title>Genome analysis of a novel Group I alphabaculovirus obtained from Oxyplax ochracea.</title>
        <authorList>
            <person name="Wang J."/>
            <person name="Hou D."/>
            <person name="Wang Q."/>
            <person name="Kuang W."/>
            <person name="Zhang L."/>
            <person name="Li J."/>
            <person name="Shen S."/>
            <person name="Deng F."/>
            <person name="Wang H."/>
            <person name="Hu Z."/>
            <person name="Wang M."/>
        </authorList>
    </citation>
    <scope>NUCLEOTIDE SEQUENCE [LARGE SCALE GENOMIC DNA]</scope>
    <source>
        <strain evidence="1">435</strain>
    </source>
</reference>
<name>A0A2L0WU01_9ABAC</name>
<keyword evidence="2" id="KW-1185">Reference proteome</keyword>
<organism evidence="1 2">
    <name type="scientific">Oxyplax ochracea nucleopolyhedrovirus</name>
    <dbReference type="NCBI Taxonomy" id="2083176"/>
    <lineage>
        <taxon>Viruses</taxon>
        <taxon>Viruses incertae sedis</taxon>
        <taxon>Naldaviricetes</taxon>
        <taxon>Lefavirales</taxon>
        <taxon>Baculoviridae</taxon>
        <taxon>Alphabaculovirus</taxon>
        <taxon>Alphabaculovirus oxochraceae</taxon>
    </lineage>
</organism>
<accession>A0A2L0WU01</accession>
<evidence type="ECO:0000313" key="1">
    <source>
        <dbReference type="EMBL" id="AVA31126.1"/>
    </source>
</evidence>
<sequence>MKKIILMLFTTVFVSFYIEAKKLQIVRLNIKNLKDLTIAAKEFDVICKNKNNLLLNESYFQNLIKQFQVLQLNIKNIEDFKIAIKEFDMVCKSDNSLLEKIENVKYSHYGTLIKMLKRIHINEFKDALMQDEKLLHLVLILKSLKKINLIKNEL</sequence>
<evidence type="ECO:0000313" key="2">
    <source>
        <dbReference type="Proteomes" id="UP000297028"/>
    </source>
</evidence>
<protein>
    <submittedName>
        <fullName evidence="1">Oxoc27</fullName>
    </submittedName>
</protein>
<proteinExistence type="predicted"/>